<feature type="region of interest" description="Disordered" evidence="1">
    <location>
        <begin position="344"/>
        <end position="365"/>
    </location>
</feature>
<reference evidence="3 4" key="1">
    <citation type="journal article" date="2019" name="Sci. Rep.">
        <title>Comparative genomics of chytrid fungi reveal insights into the obligate biotrophic and pathogenic lifestyle of Synchytrium endobioticum.</title>
        <authorList>
            <person name="van de Vossenberg B.T.L.H."/>
            <person name="Warris S."/>
            <person name="Nguyen H.D.T."/>
            <person name="van Gent-Pelzer M.P.E."/>
            <person name="Joly D.L."/>
            <person name="van de Geest H.C."/>
            <person name="Bonants P.J.M."/>
            <person name="Smith D.S."/>
            <person name="Levesque C.A."/>
            <person name="van der Lee T.A.J."/>
        </authorList>
    </citation>
    <scope>NUCLEOTIDE SEQUENCE [LARGE SCALE GENOMIC DNA]</scope>
    <source>
        <strain evidence="3 4">CBS 675.73</strain>
    </source>
</reference>
<feature type="compositionally biased region" description="Polar residues" evidence="1">
    <location>
        <begin position="344"/>
        <end position="355"/>
    </location>
</feature>
<dbReference type="Proteomes" id="UP000320333">
    <property type="component" value="Unassembled WGS sequence"/>
</dbReference>
<evidence type="ECO:0000313" key="4">
    <source>
        <dbReference type="Proteomes" id="UP000320333"/>
    </source>
</evidence>
<sequence length="365" mass="40964">MSIAGSAITTPSGFSASCLITSYTSCSFNLTSSWSTYNYGFTFCGNPDSPNSLLYPPNAPTSQVLLPSGLKCNTAPQCFKDSQYYCRCFNDPVIQPNCTQAAFSANGNAIAGSSGNGSTGIFSDPLKLGLTISGIILGSLCVIGIIWHCISGGKTLGPKGISSYIKDRKFQREELHRNRILEQEEKLDEEARAHANAVRREQELLTVEAERFAQRALETEKMKVAQEVEMDRLTQERHDMMIKDMKRKDQLINMLENTTDDYLKRQFEREMLMISMRSEQREEDLKTSGNYVKVLESTIVEDGRVVDNRREIQRERYARTDREAQQLMGSVGPDMQRIQNQQQNYGSGANTQNSAGHRLKDADML</sequence>
<keyword evidence="4" id="KW-1185">Reference proteome</keyword>
<dbReference type="EMBL" id="QEAP01000401">
    <property type="protein sequence ID" value="TPX67316.1"/>
    <property type="molecule type" value="Genomic_DNA"/>
</dbReference>
<dbReference type="AlphaFoldDB" id="A0A507EVR9"/>
<evidence type="ECO:0000313" key="3">
    <source>
        <dbReference type="EMBL" id="TPX67316.1"/>
    </source>
</evidence>
<keyword evidence="2" id="KW-1133">Transmembrane helix</keyword>
<keyword evidence="2" id="KW-0812">Transmembrane</keyword>
<proteinExistence type="predicted"/>
<evidence type="ECO:0000256" key="1">
    <source>
        <dbReference type="SAM" id="MobiDB-lite"/>
    </source>
</evidence>
<comment type="caution">
    <text evidence="3">The sequence shown here is derived from an EMBL/GenBank/DDBJ whole genome shotgun (WGS) entry which is preliminary data.</text>
</comment>
<name>A0A507EVR9_9FUNG</name>
<dbReference type="OrthoDB" id="2116615at2759"/>
<evidence type="ECO:0000256" key="2">
    <source>
        <dbReference type="SAM" id="Phobius"/>
    </source>
</evidence>
<organism evidence="3 4">
    <name type="scientific">Chytriomyces confervae</name>
    <dbReference type="NCBI Taxonomy" id="246404"/>
    <lineage>
        <taxon>Eukaryota</taxon>
        <taxon>Fungi</taxon>
        <taxon>Fungi incertae sedis</taxon>
        <taxon>Chytridiomycota</taxon>
        <taxon>Chytridiomycota incertae sedis</taxon>
        <taxon>Chytridiomycetes</taxon>
        <taxon>Chytridiales</taxon>
        <taxon>Chytriomycetaceae</taxon>
        <taxon>Chytriomyces</taxon>
    </lineage>
</organism>
<gene>
    <name evidence="3" type="ORF">CcCBS67573_g07525</name>
</gene>
<protein>
    <submittedName>
        <fullName evidence="3">Uncharacterized protein</fullName>
    </submittedName>
</protein>
<keyword evidence="2" id="KW-0472">Membrane</keyword>
<feature type="transmembrane region" description="Helical" evidence="2">
    <location>
        <begin position="128"/>
        <end position="147"/>
    </location>
</feature>
<accession>A0A507EVR9</accession>